<sequence length="154" mass="17270">MGFFGRIFDNLCLSLIFFCGTNLAKTDFETICRSDPVAEGETAMMNISLRPQIDLNKQVFIYLKKDGDSADTLRCDRQEPELQLKCTTINGSRFHTGGLVDHDLRVIVPNVTVDLEGVYVLRVYVDHAPDPTTKCVLSVLAATGEEQWYLLYAS</sequence>
<dbReference type="EMBL" id="JBAMIC010000007">
    <property type="protein sequence ID" value="KAK7106276.1"/>
    <property type="molecule type" value="Genomic_DNA"/>
</dbReference>
<keyword evidence="3" id="KW-1185">Reference proteome</keyword>
<dbReference type="Proteomes" id="UP001374579">
    <property type="component" value="Unassembled WGS sequence"/>
</dbReference>
<feature type="chain" id="PRO_5042972682" evidence="1">
    <location>
        <begin position="27"/>
        <end position="154"/>
    </location>
</feature>
<organism evidence="2 3">
    <name type="scientific">Littorina saxatilis</name>
    <dbReference type="NCBI Taxonomy" id="31220"/>
    <lineage>
        <taxon>Eukaryota</taxon>
        <taxon>Metazoa</taxon>
        <taxon>Spiralia</taxon>
        <taxon>Lophotrochozoa</taxon>
        <taxon>Mollusca</taxon>
        <taxon>Gastropoda</taxon>
        <taxon>Caenogastropoda</taxon>
        <taxon>Littorinimorpha</taxon>
        <taxon>Littorinoidea</taxon>
        <taxon>Littorinidae</taxon>
        <taxon>Littorina</taxon>
    </lineage>
</organism>
<evidence type="ECO:0000313" key="2">
    <source>
        <dbReference type="EMBL" id="KAK7106276.1"/>
    </source>
</evidence>
<accession>A0AAN9GFI6</accession>
<proteinExistence type="predicted"/>
<comment type="caution">
    <text evidence="2">The sequence shown here is derived from an EMBL/GenBank/DDBJ whole genome shotgun (WGS) entry which is preliminary data.</text>
</comment>
<protein>
    <submittedName>
        <fullName evidence="2">Uncharacterized protein</fullName>
    </submittedName>
</protein>
<evidence type="ECO:0000313" key="3">
    <source>
        <dbReference type="Proteomes" id="UP001374579"/>
    </source>
</evidence>
<feature type="signal peptide" evidence="1">
    <location>
        <begin position="1"/>
        <end position="26"/>
    </location>
</feature>
<dbReference type="AlphaFoldDB" id="A0AAN9GFI6"/>
<name>A0AAN9GFI6_9CAEN</name>
<reference evidence="2 3" key="1">
    <citation type="submission" date="2024-02" db="EMBL/GenBank/DDBJ databases">
        <title>Chromosome-scale genome assembly of the rough periwinkle Littorina saxatilis.</title>
        <authorList>
            <person name="De Jode A."/>
            <person name="Faria R."/>
            <person name="Formenti G."/>
            <person name="Sims Y."/>
            <person name="Smith T.P."/>
            <person name="Tracey A."/>
            <person name="Wood J.M.D."/>
            <person name="Zagrodzka Z.B."/>
            <person name="Johannesson K."/>
            <person name="Butlin R.K."/>
            <person name="Leder E.H."/>
        </authorList>
    </citation>
    <scope>NUCLEOTIDE SEQUENCE [LARGE SCALE GENOMIC DNA]</scope>
    <source>
        <strain evidence="2">Snail1</strain>
        <tissue evidence="2">Muscle</tissue>
    </source>
</reference>
<evidence type="ECO:0000256" key="1">
    <source>
        <dbReference type="SAM" id="SignalP"/>
    </source>
</evidence>
<gene>
    <name evidence="2" type="ORF">V1264_017545</name>
</gene>
<keyword evidence="1" id="KW-0732">Signal</keyword>